<comment type="caution">
    <text evidence="1">The sequence shown here is derived from an EMBL/GenBank/DDBJ whole genome shotgun (WGS) entry which is preliminary data.</text>
</comment>
<evidence type="ECO:0000313" key="1">
    <source>
        <dbReference type="EMBL" id="PWK24686.1"/>
    </source>
</evidence>
<organism evidence="1 2">
    <name type="scientific">Maribacter polysiphoniae</name>
    <dbReference type="NCBI Taxonomy" id="429344"/>
    <lineage>
        <taxon>Bacteria</taxon>
        <taxon>Pseudomonadati</taxon>
        <taxon>Bacteroidota</taxon>
        <taxon>Flavobacteriia</taxon>
        <taxon>Flavobacteriales</taxon>
        <taxon>Flavobacteriaceae</taxon>
        <taxon>Maribacter</taxon>
    </lineage>
</organism>
<accession>A0A316E3Q6</accession>
<gene>
    <name evidence="1" type="ORF">LX92_01051</name>
</gene>
<evidence type="ECO:0000313" key="2">
    <source>
        <dbReference type="Proteomes" id="UP000245667"/>
    </source>
</evidence>
<sequence>MRTLFLVTIFLFTGFISFAHCIGPNKQMNSIKKGSALTFLALPAQSVQEQVGIYNLRRPKESNAVGIYKFKNTKVKRALAFKTKWNKPVLA</sequence>
<proteinExistence type="predicted"/>
<reference evidence="1 2" key="1">
    <citation type="submission" date="2018-05" db="EMBL/GenBank/DDBJ databases">
        <title>Genomic Encyclopedia of Archaeal and Bacterial Type Strains, Phase II (KMG-II): from individual species to whole genera.</title>
        <authorList>
            <person name="Goeker M."/>
        </authorList>
    </citation>
    <scope>NUCLEOTIDE SEQUENCE [LARGE SCALE GENOMIC DNA]</scope>
    <source>
        <strain evidence="1 2">DSM 23514</strain>
    </source>
</reference>
<dbReference type="EMBL" id="QGGQ01000002">
    <property type="protein sequence ID" value="PWK24686.1"/>
    <property type="molecule type" value="Genomic_DNA"/>
</dbReference>
<protein>
    <submittedName>
        <fullName evidence="1">Uncharacterized protein</fullName>
    </submittedName>
</protein>
<dbReference type="AlphaFoldDB" id="A0A316E3Q6"/>
<dbReference type="Proteomes" id="UP000245667">
    <property type="component" value="Unassembled WGS sequence"/>
</dbReference>
<name>A0A316E3Q6_9FLAO</name>